<feature type="transmembrane region" description="Helical" evidence="1">
    <location>
        <begin position="124"/>
        <end position="145"/>
    </location>
</feature>
<dbReference type="AlphaFoldDB" id="A0A8W7PWY3"/>
<name>A0A8W7PWY3_ANOCL</name>
<keyword evidence="1" id="KW-0472">Membrane</keyword>
<keyword evidence="1" id="KW-0812">Transmembrane</keyword>
<proteinExistence type="predicted"/>
<sequence>MDGQVQLNTGMREGLTLVLRLLIEPPVAAADGDRLIDGIEVRRISTGISVREFDRSNVERIWSTPRWGVFGPPVAVEVLVTVEGGDDSYVAVLNLISVLRGISEPPPAACSLDMRRSTGIREGGVVMVALLLPVGFVSGLGGFFVTIGGLLATTGGGAGAVVPFCAGTTTRSAAVGGSGAFSVISVTKPPFVRGAAVGPLLSRRARPIELRCGGCGGSVAAATPFERGIFGAGSGATGASSACPLSASYSICGRGGGGGGDGVSSSGSSKSSSVCKLKSSFSSSIITMEEGCDSDPPAPSIAVVMVTMLSAVRENFVTPPPVPPFSVIGPAGTLYAGSLEEMLMLLTPFVPLLVNTGDGCPLSTASAGLISVKLIGSPPAASILIVLTTLSPPSAEMNTDGVFSSSSFWPSSFFSTSDLGRSRLPNG</sequence>
<dbReference type="Proteomes" id="UP000075882">
    <property type="component" value="Unassembled WGS sequence"/>
</dbReference>
<protein>
    <submittedName>
        <fullName evidence="2">Uncharacterized protein</fullName>
    </submittedName>
</protein>
<evidence type="ECO:0000256" key="1">
    <source>
        <dbReference type="SAM" id="Phobius"/>
    </source>
</evidence>
<keyword evidence="1" id="KW-1133">Transmembrane helix</keyword>
<evidence type="ECO:0000313" key="2">
    <source>
        <dbReference type="EnsemblMetazoa" id="ACOM038176-PA.1"/>
    </source>
</evidence>
<dbReference type="EnsemblMetazoa" id="ACOM038176-RA">
    <property type="protein sequence ID" value="ACOM038176-PA.1"/>
    <property type="gene ID" value="ACOM038176"/>
</dbReference>
<organism evidence="2">
    <name type="scientific">Anopheles coluzzii</name>
    <name type="common">African malaria mosquito</name>
    <dbReference type="NCBI Taxonomy" id="1518534"/>
    <lineage>
        <taxon>Eukaryota</taxon>
        <taxon>Metazoa</taxon>
        <taxon>Ecdysozoa</taxon>
        <taxon>Arthropoda</taxon>
        <taxon>Hexapoda</taxon>
        <taxon>Insecta</taxon>
        <taxon>Pterygota</taxon>
        <taxon>Neoptera</taxon>
        <taxon>Endopterygota</taxon>
        <taxon>Diptera</taxon>
        <taxon>Nematocera</taxon>
        <taxon>Culicoidea</taxon>
        <taxon>Culicidae</taxon>
        <taxon>Anophelinae</taxon>
        <taxon>Anopheles</taxon>
    </lineage>
</organism>
<accession>A0A8W7PWY3</accession>
<reference evidence="2" key="1">
    <citation type="submission" date="2022-08" db="UniProtKB">
        <authorList>
            <consortium name="EnsemblMetazoa"/>
        </authorList>
    </citation>
    <scope>IDENTIFICATION</scope>
</reference>